<dbReference type="Proteomes" id="UP001648503">
    <property type="component" value="Unassembled WGS sequence"/>
</dbReference>
<keyword evidence="2" id="KW-0732">Signal</keyword>
<evidence type="ECO:0000313" key="4">
    <source>
        <dbReference type="Proteomes" id="UP001648503"/>
    </source>
</evidence>
<evidence type="ECO:0000256" key="2">
    <source>
        <dbReference type="SAM" id="SignalP"/>
    </source>
</evidence>
<evidence type="ECO:0000313" key="3">
    <source>
        <dbReference type="EMBL" id="KAH6593560.1"/>
    </source>
</evidence>
<gene>
    <name evidence="3" type="ORF">BASA50_007274</name>
</gene>
<dbReference type="EMBL" id="JAFCIX010000352">
    <property type="protein sequence ID" value="KAH6593560.1"/>
    <property type="molecule type" value="Genomic_DNA"/>
</dbReference>
<feature type="signal peptide" evidence="2">
    <location>
        <begin position="1"/>
        <end position="19"/>
    </location>
</feature>
<accession>A0ABQ8F7H5</accession>
<protein>
    <submittedName>
        <fullName evidence="3">Uncharacterized protein</fullName>
    </submittedName>
</protein>
<sequence>MQFSTIVISAIAVIASVHGAAIPAMDTPASSPVELEARSYNDQDSNSENNLEKRSPGYGTMGGNFNNPMMFPQQRMGWGGFPQQQRFFPQQRWVQPGWNNFGRY</sequence>
<feature type="chain" id="PRO_5045085163" evidence="2">
    <location>
        <begin position="20"/>
        <end position="104"/>
    </location>
</feature>
<reference evidence="3 4" key="1">
    <citation type="submission" date="2021-02" db="EMBL/GenBank/DDBJ databases">
        <title>Variation within the Batrachochytrium salamandrivorans European outbreak.</title>
        <authorList>
            <person name="Kelly M."/>
            <person name="Pasmans F."/>
            <person name="Shea T.P."/>
            <person name="Munoz J.F."/>
            <person name="Carranza S."/>
            <person name="Cuomo C.A."/>
            <person name="Martel A."/>
        </authorList>
    </citation>
    <scope>NUCLEOTIDE SEQUENCE [LARGE SCALE GENOMIC DNA]</scope>
    <source>
        <strain evidence="3 4">AMFP18/2</strain>
    </source>
</reference>
<keyword evidence="4" id="KW-1185">Reference proteome</keyword>
<organism evidence="3 4">
    <name type="scientific">Batrachochytrium salamandrivorans</name>
    <dbReference type="NCBI Taxonomy" id="1357716"/>
    <lineage>
        <taxon>Eukaryota</taxon>
        <taxon>Fungi</taxon>
        <taxon>Fungi incertae sedis</taxon>
        <taxon>Chytridiomycota</taxon>
        <taxon>Chytridiomycota incertae sedis</taxon>
        <taxon>Chytridiomycetes</taxon>
        <taxon>Rhizophydiales</taxon>
        <taxon>Rhizophydiales incertae sedis</taxon>
        <taxon>Batrachochytrium</taxon>
    </lineage>
</organism>
<proteinExistence type="predicted"/>
<comment type="caution">
    <text evidence="3">The sequence shown here is derived from an EMBL/GenBank/DDBJ whole genome shotgun (WGS) entry which is preliminary data.</text>
</comment>
<name>A0ABQ8F7H5_9FUNG</name>
<evidence type="ECO:0000256" key="1">
    <source>
        <dbReference type="SAM" id="MobiDB-lite"/>
    </source>
</evidence>
<feature type="region of interest" description="Disordered" evidence="1">
    <location>
        <begin position="25"/>
        <end position="66"/>
    </location>
</feature>